<dbReference type="InterPro" id="IPR003593">
    <property type="entry name" value="AAA+_ATPase"/>
</dbReference>
<dbReference type="GO" id="GO:0003677">
    <property type="term" value="F:DNA binding"/>
    <property type="evidence" value="ECO:0007669"/>
    <property type="project" value="UniProtKB-UniRule"/>
</dbReference>
<dbReference type="SUPFAM" id="SSF52540">
    <property type="entry name" value="P-loop containing nucleoside triphosphate hydrolases"/>
    <property type="match status" value="2"/>
</dbReference>
<keyword evidence="5 11" id="KW-0347">Helicase</keyword>
<dbReference type="GO" id="GO:0005524">
    <property type="term" value="F:ATP binding"/>
    <property type="evidence" value="ECO:0007669"/>
    <property type="project" value="UniProtKB-UniRule"/>
</dbReference>
<keyword evidence="3 11" id="KW-0227">DNA damage</keyword>
<keyword evidence="1 11" id="KW-0540">Nuclease</keyword>
<keyword evidence="4 11" id="KW-0378">Hydrolase</keyword>
<evidence type="ECO:0000256" key="5">
    <source>
        <dbReference type="ARBA" id="ARBA00022806"/>
    </source>
</evidence>
<dbReference type="InterPro" id="IPR027417">
    <property type="entry name" value="P-loop_NTPase"/>
</dbReference>
<evidence type="ECO:0000256" key="3">
    <source>
        <dbReference type="ARBA" id="ARBA00022763"/>
    </source>
</evidence>
<sequence length="661" mass="72307">MGEFTVKSTPQHVASGDEISLRGLLQAMVDTRLIRAIDAELPALLHRMAPETRSEVWLLCALVSFQYGRGHTCIPWETFCKHADQLLGIDEGALARLSERQQKAWRTHLRALQEMSSAALLESPWIAASAGEQGVVQEAPLTWSQGRFYLTRLFLAERQVRAAVTARLQPLAFDSDVLQAAIAEVFEPDQVRVQGVIHWQSLACALAAQRPFTIITGGPGTGKTTTVVRLLAVLQRVRAGQARIQLAAPTGKAAARLTESIRDKIQELPDGLGHGIPAEVVTLHKLLGARPHRRAFLHNRHNPLQVDVVVVDEASMIDVEMMASLMDALPPQAQVILLGDKDQLASVEAGSVLGDFCAGAERGGYRKETLDLLLPYTTGDLNAFAGAGSDYNQATVMLRESHRFGADSGIGQLAGAINRGESVQSDFFERFADIQWFEGTEALDALRKLCVTGYASYLKTMQTGPIAQGASDSADTENTVQRQADIWAKQVLRAHRDFQVLVALRTGPWGISGLNETIADWLNRAGLIAQTHGWYVGRPVIVQRNNYALKLMNGDIGLTVRDPISGSLRVVFEQPDGQIKWVLPSRLADVETVYALTVHKSQGSEFTHTVLVLPDAMNPVLTRELVYTGITRASHQFTLVTPEARILAQAIQTRVIRSSGL</sequence>
<evidence type="ECO:0000256" key="7">
    <source>
        <dbReference type="ARBA" id="ARBA00022840"/>
    </source>
</evidence>
<dbReference type="Pfam" id="PF13245">
    <property type="entry name" value="AAA_19"/>
    <property type="match status" value="1"/>
</dbReference>
<protein>
    <recommendedName>
        <fullName evidence="11">RecBCD enzyme subunit RecD</fullName>
        <ecNumber evidence="11">5.6.2.3</ecNumber>
    </recommendedName>
    <alternativeName>
        <fullName evidence="11">DNA 5'-3' helicase subunit RecD</fullName>
    </alternativeName>
    <alternativeName>
        <fullName evidence="11">Exonuclease V subunit RecD</fullName>
        <shortName evidence="11">ExoV subunit RecD</shortName>
    </alternativeName>
    <alternativeName>
        <fullName evidence="11">Helicase/nuclease RecBCD subunit RecD</fullName>
    </alternativeName>
</protein>
<keyword evidence="9 11" id="KW-0234">DNA repair</keyword>
<dbReference type="CDD" id="cd17933">
    <property type="entry name" value="DEXSc_RecD-like"/>
    <property type="match status" value="1"/>
</dbReference>
<accession>A0A432WK66</accession>
<keyword evidence="2 11" id="KW-0547">Nucleotide-binding</keyword>
<evidence type="ECO:0000256" key="11">
    <source>
        <dbReference type="HAMAP-Rule" id="MF_01487"/>
    </source>
</evidence>
<evidence type="ECO:0000256" key="2">
    <source>
        <dbReference type="ARBA" id="ARBA00022741"/>
    </source>
</evidence>
<comment type="function">
    <text evidence="11">A helicase/nuclease that prepares dsDNA breaks (DSB) for recombinational DNA repair. Binds to DSBs and unwinds DNA via a highly rapid and processive ATP-dependent bidirectional helicase activity. Unwinds dsDNA until it encounters a Chi (crossover hotspot instigator) sequence from the 3' direction. Cuts ssDNA a few nucleotides 3' to the Chi site. The properties and activities of the enzyme are changed at Chi. The Chi-altered holoenzyme produces a long 3'-ssDNA overhang and facilitates RecA-binding to the ssDNA for homologous DNA recombination and repair. Holoenzyme degrades any linearized DNA that is unable to undergo homologous recombination. In the holoenzyme this subunit has ssDNA-dependent ATPase and 5'-3' helicase activity. When added to pre-assembled RecBC greatly stimulates nuclease activity and augments holoenzyme processivity. Negatively regulates the RecA-loading ability of RecBCD.</text>
</comment>
<evidence type="ECO:0000256" key="1">
    <source>
        <dbReference type="ARBA" id="ARBA00022722"/>
    </source>
</evidence>
<dbReference type="GO" id="GO:0008854">
    <property type="term" value="F:exodeoxyribonuclease V activity"/>
    <property type="evidence" value="ECO:0007669"/>
    <property type="project" value="InterPro"/>
</dbReference>
<dbReference type="Pfam" id="PF21185">
    <property type="entry name" value="RecD_N"/>
    <property type="match status" value="1"/>
</dbReference>
<comment type="subunit">
    <text evidence="11">Heterotrimer of RecB, RecC and RecD. All subunits contribute to DNA-binding.</text>
</comment>
<dbReference type="GO" id="GO:0009338">
    <property type="term" value="C:exodeoxyribonuclease V complex"/>
    <property type="evidence" value="ECO:0007669"/>
    <property type="project" value="InterPro"/>
</dbReference>
<dbReference type="Gene3D" id="3.40.50.300">
    <property type="entry name" value="P-loop containing nucleotide triphosphate hydrolases"/>
    <property type="match status" value="3"/>
</dbReference>
<dbReference type="OrthoDB" id="9803432at2"/>
<evidence type="ECO:0000256" key="6">
    <source>
        <dbReference type="ARBA" id="ARBA00022839"/>
    </source>
</evidence>
<keyword evidence="6 11" id="KW-0269">Exonuclease</keyword>
<feature type="domain" description="AAA+ ATPase" evidence="12">
    <location>
        <begin position="209"/>
        <end position="373"/>
    </location>
</feature>
<name>A0A432WK66_9GAMM</name>
<dbReference type="InterPro" id="IPR050534">
    <property type="entry name" value="Coronavir_polyprotein_1ab"/>
</dbReference>
<dbReference type="Gene3D" id="1.10.10.1020">
    <property type="entry name" value="RecBCD complex, subunit RecD, N-terminal domain"/>
    <property type="match status" value="1"/>
</dbReference>
<dbReference type="GO" id="GO:0016887">
    <property type="term" value="F:ATP hydrolysis activity"/>
    <property type="evidence" value="ECO:0007669"/>
    <property type="project" value="RHEA"/>
</dbReference>
<comment type="caution">
    <text evidence="13">The sequence shown here is derived from an EMBL/GenBank/DDBJ whole genome shotgun (WGS) entry which is preliminary data.</text>
</comment>
<gene>
    <name evidence="11 13" type="primary">recD</name>
    <name evidence="13" type="ORF">CWE11_05700</name>
</gene>
<comment type="similarity">
    <text evidence="11">Belongs to the RecD family.</text>
</comment>
<evidence type="ECO:0000256" key="8">
    <source>
        <dbReference type="ARBA" id="ARBA00023125"/>
    </source>
</evidence>
<dbReference type="PANTHER" id="PTHR43788:SF6">
    <property type="entry name" value="DNA HELICASE B"/>
    <property type="match status" value="1"/>
</dbReference>
<evidence type="ECO:0000256" key="4">
    <source>
        <dbReference type="ARBA" id="ARBA00022801"/>
    </source>
</evidence>
<dbReference type="EMBL" id="PIPM01000004">
    <property type="protein sequence ID" value="RUO34222.1"/>
    <property type="molecule type" value="Genomic_DNA"/>
</dbReference>
<dbReference type="Pfam" id="PF13538">
    <property type="entry name" value="UvrD_C_2"/>
    <property type="match status" value="1"/>
</dbReference>
<dbReference type="NCBIfam" id="TIGR01447">
    <property type="entry name" value="recD"/>
    <property type="match status" value="1"/>
</dbReference>
<comment type="catalytic activity">
    <reaction evidence="11">
        <text>ATP + H2O = ADP + phosphate + H(+)</text>
        <dbReference type="Rhea" id="RHEA:13065"/>
        <dbReference type="ChEBI" id="CHEBI:15377"/>
        <dbReference type="ChEBI" id="CHEBI:15378"/>
        <dbReference type="ChEBI" id="CHEBI:30616"/>
        <dbReference type="ChEBI" id="CHEBI:43474"/>
        <dbReference type="ChEBI" id="CHEBI:456216"/>
        <dbReference type="EC" id="5.6.2.3"/>
    </reaction>
</comment>
<dbReference type="HAMAP" id="MF_01487">
    <property type="entry name" value="RecD"/>
    <property type="match status" value="1"/>
</dbReference>
<keyword evidence="14" id="KW-1185">Reference proteome</keyword>
<dbReference type="PANTHER" id="PTHR43788">
    <property type="entry name" value="DNA2/NAM7 HELICASE FAMILY MEMBER"/>
    <property type="match status" value="1"/>
</dbReference>
<keyword evidence="10 11" id="KW-0413">Isomerase</keyword>
<dbReference type="GO" id="GO:0000724">
    <property type="term" value="P:double-strand break repair via homologous recombination"/>
    <property type="evidence" value="ECO:0007669"/>
    <property type="project" value="UniProtKB-UniRule"/>
</dbReference>
<reference evidence="13 14" key="1">
    <citation type="journal article" date="2011" name="Front. Microbiol.">
        <title>Genomic signatures of strain selection and enhancement in Bacillus atrophaeus var. globigii, a historical biowarfare simulant.</title>
        <authorList>
            <person name="Gibbons H.S."/>
            <person name="Broomall S.M."/>
            <person name="McNew L.A."/>
            <person name="Daligault H."/>
            <person name="Chapman C."/>
            <person name="Bruce D."/>
            <person name="Karavis M."/>
            <person name="Krepps M."/>
            <person name="McGregor P.A."/>
            <person name="Hong C."/>
            <person name="Park K.H."/>
            <person name="Akmal A."/>
            <person name="Feldman A."/>
            <person name="Lin J.S."/>
            <person name="Chang W.E."/>
            <person name="Higgs B.W."/>
            <person name="Demirev P."/>
            <person name="Lindquist J."/>
            <person name="Liem A."/>
            <person name="Fochler E."/>
            <person name="Read T.D."/>
            <person name="Tapia R."/>
            <person name="Johnson S."/>
            <person name="Bishop-Lilly K.A."/>
            <person name="Detter C."/>
            <person name="Han C."/>
            <person name="Sozhamannan S."/>
            <person name="Rosenzweig C.N."/>
            <person name="Skowronski E.W."/>
        </authorList>
    </citation>
    <scope>NUCLEOTIDE SEQUENCE [LARGE SCALE GENOMIC DNA]</scope>
    <source>
        <strain evidence="13 14">GYP-17</strain>
    </source>
</reference>
<dbReference type="SMART" id="SM00382">
    <property type="entry name" value="AAA"/>
    <property type="match status" value="1"/>
</dbReference>
<dbReference type="GO" id="GO:0043139">
    <property type="term" value="F:5'-3' DNA helicase activity"/>
    <property type="evidence" value="ECO:0007669"/>
    <property type="project" value="UniProtKB-UniRule"/>
</dbReference>
<dbReference type="AlphaFoldDB" id="A0A432WK66"/>
<comment type="miscellaneous">
    <text evidence="11">In the RecBCD complex, RecB has a slow 3'-5' helicase, an exonuclease activity and loads RecA onto ssDNA, RecD has a fast 5'-3' helicase activity, while RecC stimulates the ATPase and processivity of the RecB helicase and contributes to recognition of the Chi site.</text>
</comment>
<evidence type="ECO:0000256" key="9">
    <source>
        <dbReference type="ARBA" id="ARBA00023204"/>
    </source>
</evidence>
<dbReference type="InterPro" id="IPR006344">
    <property type="entry name" value="RecD"/>
</dbReference>
<evidence type="ECO:0000313" key="13">
    <source>
        <dbReference type="EMBL" id="RUO34222.1"/>
    </source>
</evidence>
<proteinExistence type="inferred from homology"/>
<dbReference type="EC" id="5.6.2.3" evidence="11"/>
<evidence type="ECO:0000313" key="14">
    <source>
        <dbReference type="Proteomes" id="UP000288405"/>
    </source>
</evidence>
<dbReference type="InterPro" id="IPR027785">
    <property type="entry name" value="UvrD-like_helicase_C"/>
</dbReference>
<organism evidence="13 14">
    <name type="scientific">Aliidiomarina sanyensis</name>
    <dbReference type="NCBI Taxonomy" id="1249555"/>
    <lineage>
        <taxon>Bacteria</taxon>
        <taxon>Pseudomonadati</taxon>
        <taxon>Pseudomonadota</taxon>
        <taxon>Gammaproteobacteria</taxon>
        <taxon>Alteromonadales</taxon>
        <taxon>Idiomarinaceae</taxon>
        <taxon>Aliidiomarina</taxon>
    </lineage>
</organism>
<dbReference type="GO" id="GO:0017116">
    <property type="term" value="F:single-stranded DNA helicase activity"/>
    <property type="evidence" value="ECO:0007669"/>
    <property type="project" value="TreeGrafter"/>
</dbReference>
<dbReference type="InterPro" id="IPR049550">
    <property type="entry name" value="RecD_N"/>
</dbReference>
<keyword evidence="7 11" id="KW-0067">ATP-binding</keyword>
<keyword evidence="8 11" id="KW-0238">DNA-binding</keyword>
<evidence type="ECO:0000259" key="12">
    <source>
        <dbReference type="SMART" id="SM00382"/>
    </source>
</evidence>
<dbReference type="Proteomes" id="UP000288405">
    <property type="component" value="Unassembled WGS sequence"/>
</dbReference>
<dbReference type="CDD" id="cd18809">
    <property type="entry name" value="SF1_C_RecD"/>
    <property type="match status" value="1"/>
</dbReference>
<dbReference type="InterPro" id="IPR041851">
    <property type="entry name" value="RecD_N_sf"/>
</dbReference>
<evidence type="ECO:0000256" key="10">
    <source>
        <dbReference type="ARBA" id="ARBA00023235"/>
    </source>
</evidence>
<feature type="binding site" evidence="11">
    <location>
        <begin position="217"/>
        <end position="224"/>
    </location>
    <ligand>
        <name>ATP</name>
        <dbReference type="ChEBI" id="CHEBI:30616"/>
    </ligand>
</feature>